<reference evidence="3" key="1">
    <citation type="submission" date="2016-04" db="EMBL/GenBank/DDBJ databases">
        <authorList>
            <person name="Nguyen H.D."/>
            <person name="Samba Siva P."/>
            <person name="Cullis J."/>
            <person name="Levesque C.A."/>
            <person name="Hambleton S."/>
        </authorList>
    </citation>
    <scope>NUCLEOTIDE SEQUENCE</scope>
    <source>
        <strain evidence="3">DAOMC 236416</strain>
    </source>
</reference>
<comment type="caution">
    <text evidence="3">The sequence shown here is derived from an EMBL/GenBank/DDBJ whole genome shotgun (WGS) entry which is preliminary data.</text>
</comment>
<reference evidence="3" key="2">
    <citation type="journal article" date="2019" name="IMA Fungus">
        <title>Genome sequencing and comparison of five Tilletia species to identify candidate genes for the detection of regulated species infecting wheat.</title>
        <authorList>
            <person name="Nguyen H.D.T."/>
            <person name="Sultana T."/>
            <person name="Kesanakurti P."/>
            <person name="Hambleton S."/>
        </authorList>
    </citation>
    <scope>NUCLEOTIDE SEQUENCE</scope>
    <source>
        <strain evidence="3">DAOMC 236416</strain>
    </source>
</reference>
<dbReference type="PANTHER" id="PTHR28251">
    <property type="entry name" value="V-TYPE ATPASE ASSEMBLY FACTOR PKR1"/>
    <property type="match status" value="1"/>
</dbReference>
<keyword evidence="2" id="KW-0472">Membrane</keyword>
<feature type="transmembrane region" description="Helical" evidence="2">
    <location>
        <begin position="24"/>
        <end position="42"/>
    </location>
</feature>
<evidence type="ECO:0000256" key="1">
    <source>
        <dbReference type="SAM" id="MobiDB-lite"/>
    </source>
</evidence>
<dbReference type="GO" id="GO:0070072">
    <property type="term" value="P:vacuolar proton-transporting V-type ATPase complex assembly"/>
    <property type="evidence" value="ECO:0007669"/>
    <property type="project" value="InterPro"/>
</dbReference>
<dbReference type="Proteomes" id="UP000077521">
    <property type="component" value="Unassembled WGS sequence"/>
</dbReference>
<protein>
    <submittedName>
        <fullName evidence="3">Uncharacterized protein</fullName>
    </submittedName>
</protein>
<evidence type="ECO:0000313" key="3">
    <source>
        <dbReference type="EMBL" id="KAE8260477.1"/>
    </source>
</evidence>
<evidence type="ECO:0000313" key="4">
    <source>
        <dbReference type="Proteomes" id="UP000077521"/>
    </source>
</evidence>
<keyword evidence="4" id="KW-1185">Reference proteome</keyword>
<feature type="compositionally biased region" description="Low complexity" evidence="1">
    <location>
        <begin position="84"/>
        <end position="103"/>
    </location>
</feature>
<dbReference type="EMBL" id="LWDF02000009">
    <property type="protein sequence ID" value="KAE8260477.1"/>
    <property type="molecule type" value="Genomic_DNA"/>
</dbReference>
<organism evidence="3 4">
    <name type="scientific">Tilletia indica</name>
    <dbReference type="NCBI Taxonomy" id="43049"/>
    <lineage>
        <taxon>Eukaryota</taxon>
        <taxon>Fungi</taxon>
        <taxon>Dikarya</taxon>
        <taxon>Basidiomycota</taxon>
        <taxon>Ustilaginomycotina</taxon>
        <taxon>Exobasidiomycetes</taxon>
        <taxon>Tilletiales</taxon>
        <taxon>Tilletiaceae</taxon>
        <taxon>Tilletia</taxon>
    </lineage>
</organism>
<proteinExistence type="predicted"/>
<evidence type="ECO:0000256" key="2">
    <source>
        <dbReference type="SAM" id="Phobius"/>
    </source>
</evidence>
<feature type="region of interest" description="Disordered" evidence="1">
    <location>
        <begin position="77"/>
        <end position="110"/>
    </location>
</feature>
<name>A0A177TRA1_9BASI</name>
<dbReference type="GO" id="GO:0005789">
    <property type="term" value="C:endoplasmic reticulum membrane"/>
    <property type="evidence" value="ECO:0007669"/>
    <property type="project" value="TreeGrafter"/>
</dbReference>
<dbReference type="InterPro" id="IPR013945">
    <property type="entry name" value="Pkr1"/>
</dbReference>
<dbReference type="PANTHER" id="PTHR28251:SF1">
    <property type="entry name" value="V-TYPE ATPASE ASSEMBLY FACTOR PKR1"/>
    <property type="match status" value="1"/>
</dbReference>
<accession>A0A177TRA1</accession>
<dbReference type="Pfam" id="PF08636">
    <property type="entry name" value="Pkr1"/>
    <property type="match status" value="1"/>
</dbReference>
<gene>
    <name evidence="3" type="ORF">A4X13_0g298</name>
</gene>
<feature type="transmembrane region" description="Helical" evidence="2">
    <location>
        <begin position="49"/>
        <end position="67"/>
    </location>
</feature>
<keyword evidence="2" id="KW-0812">Transmembrane</keyword>
<dbReference type="AlphaFoldDB" id="A0A177TRA1"/>
<keyword evidence="2" id="KW-1133">Transmembrane helix</keyword>
<sequence length="110" mass="11733">MPSFVDNVLEGIMQPGATPSTVHMMNYSFFALILTLSGMAVLTSGNIHVLFLLFVSIGLWASINWFVSELAKIPPESRQIQQMPDANAASSDAAAGPSSSTTADDSKKDQ</sequence>